<protein>
    <recommendedName>
        <fullName evidence="13">Threonine--tRNA ligase</fullName>
        <ecNumber evidence="13">6.1.1.3</ecNumber>
    </recommendedName>
    <alternativeName>
        <fullName evidence="13">Threonyl-tRNA synthetase</fullName>
        <shortName evidence="13">ThrRS</shortName>
    </alternativeName>
</protein>
<keyword evidence="8 13" id="KW-0067">ATP-binding</keyword>
<keyword evidence="5 13" id="KW-0479">Metal-binding</keyword>
<keyword evidence="6 13" id="KW-0547">Nucleotide-binding</keyword>
<comment type="subunit">
    <text evidence="13">Homodimer.</text>
</comment>
<sequence length="584" mass="68109">MSQTKEKYDLETIRHSAAHLMAQAVKQLFPETKVTIGPVIEDGFYYDFYREEPFVPEDIEKIEKRMQEIVKQGLTITRQEIPRNDAVKMFGDMDESFKKEIIEGIDESQTITLYSQGDFTDLCRGPHVGSTADIPAFKLLHTSAAYWRGDERNPVLQRIYGTAWDSPKELRSYLARLEEAKKRDHRKLGKELDLFTMTDEVGPGLILWHPKGARVRYIMEEFWKQEHYKNGYELVYTPHAARVDLWKTSGHMDFYKENIFSPMDVEGREYVLKPMNCPFHIKIYESRLRSYRDLPIRFAELGTVYRYERSGVLHGLLRVRGFTQDDAHLFCRPNQLEAEISKVLDFIMFVLKSFGFHEHKVYLSTRPDKFVGEESDWEDATNALEAALKSTNTEYEVDPGEGVFYGPKIDIKIKDSLNRFWQVSTVQVDFNLPQRFDIHYIEEDGKKRQPIMIHRALMGSLERFFGCLIEHYAGAFPIWLAPVQVILLAITDDNHAYAEEVAQKLEKEGIRVEKDLRNEKIGFKIREAQMQKIPYMLVLGGKEAESKTLAVRKRRSKETATMSYEEFLDLLKKEIADKTIDTEN</sequence>
<dbReference type="Pfam" id="PF07973">
    <property type="entry name" value="tRNA_SAD"/>
    <property type="match status" value="1"/>
</dbReference>
<dbReference type="AlphaFoldDB" id="A0A7T0C048"/>
<dbReference type="InterPro" id="IPR018163">
    <property type="entry name" value="Thr/Ala-tRNA-synth_IIc_edit"/>
</dbReference>
<keyword evidence="2 13" id="KW-0963">Cytoplasm</keyword>
<keyword evidence="10 13" id="KW-0648">Protein biosynthesis</keyword>
<dbReference type="PROSITE" id="PS50862">
    <property type="entry name" value="AA_TRNA_LIGASE_II"/>
    <property type="match status" value="1"/>
</dbReference>
<comment type="catalytic activity">
    <reaction evidence="12 13">
        <text>tRNA(Thr) + L-threonine + ATP = L-threonyl-tRNA(Thr) + AMP + diphosphate + H(+)</text>
        <dbReference type="Rhea" id="RHEA:24624"/>
        <dbReference type="Rhea" id="RHEA-COMP:9670"/>
        <dbReference type="Rhea" id="RHEA-COMP:9704"/>
        <dbReference type="ChEBI" id="CHEBI:15378"/>
        <dbReference type="ChEBI" id="CHEBI:30616"/>
        <dbReference type="ChEBI" id="CHEBI:33019"/>
        <dbReference type="ChEBI" id="CHEBI:57926"/>
        <dbReference type="ChEBI" id="CHEBI:78442"/>
        <dbReference type="ChEBI" id="CHEBI:78534"/>
        <dbReference type="ChEBI" id="CHEBI:456215"/>
        <dbReference type="EC" id="6.1.1.3"/>
    </reaction>
</comment>
<evidence type="ECO:0000256" key="12">
    <source>
        <dbReference type="ARBA" id="ARBA00049515"/>
    </source>
</evidence>
<dbReference type="HAMAP" id="MF_00184">
    <property type="entry name" value="Thr_tRNA_synth"/>
    <property type="match status" value="1"/>
</dbReference>
<keyword evidence="3 13" id="KW-0820">tRNA-binding</keyword>
<evidence type="ECO:0000313" key="15">
    <source>
        <dbReference type="EMBL" id="QPJ64109.1"/>
    </source>
</evidence>
<dbReference type="Proteomes" id="UP000594464">
    <property type="component" value="Chromosome"/>
</dbReference>
<dbReference type="EC" id="6.1.1.3" evidence="13"/>
<dbReference type="GO" id="GO:0000049">
    <property type="term" value="F:tRNA binding"/>
    <property type="evidence" value="ECO:0007669"/>
    <property type="project" value="UniProtKB-KW"/>
</dbReference>
<keyword evidence="4 13" id="KW-0436">Ligase</keyword>
<dbReference type="SUPFAM" id="SSF52954">
    <property type="entry name" value="Class II aaRS ABD-related"/>
    <property type="match status" value="1"/>
</dbReference>
<evidence type="ECO:0000256" key="2">
    <source>
        <dbReference type="ARBA" id="ARBA00022490"/>
    </source>
</evidence>
<dbReference type="CDD" id="cd00860">
    <property type="entry name" value="ThrRS_anticodon"/>
    <property type="match status" value="1"/>
</dbReference>
<dbReference type="InterPro" id="IPR004154">
    <property type="entry name" value="Anticodon-bd"/>
</dbReference>
<dbReference type="FunFam" id="3.30.54.20:FF:000002">
    <property type="entry name" value="Threonine--tRNA ligase"/>
    <property type="match status" value="1"/>
</dbReference>
<dbReference type="InterPro" id="IPR036621">
    <property type="entry name" value="Anticodon-bd_dom_sf"/>
</dbReference>
<dbReference type="InterPro" id="IPR047246">
    <property type="entry name" value="ThrRS_anticodon"/>
</dbReference>
<proteinExistence type="inferred from homology"/>
<dbReference type="CDD" id="cd00771">
    <property type="entry name" value="ThrRS_core"/>
    <property type="match status" value="1"/>
</dbReference>
<dbReference type="InterPro" id="IPR045864">
    <property type="entry name" value="aa-tRNA-synth_II/BPL/LPL"/>
</dbReference>
<dbReference type="Pfam" id="PF03129">
    <property type="entry name" value="HGTP_anticodon"/>
    <property type="match status" value="1"/>
</dbReference>
<dbReference type="GO" id="GO:0005737">
    <property type="term" value="C:cytoplasm"/>
    <property type="evidence" value="ECO:0007669"/>
    <property type="project" value="UniProtKB-SubCell"/>
</dbReference>
<keyword evidence="7 13" id="KW-0862">Zinc</keyword>
<dbReference type="EMBL" id="CP048620">
    <property type="protein sequence ID" value="QPJ64109.1"/>
    <property type="molecule type" value="Genomic_DNA"/>
</dbReference>
<evidence type="ECO:0000256" key="7">
    <source>
        <dbReference type="ARBA" id="ARBA00022833"/>
    </source>
</evidence>
<feature type="binding site" evidence="13">
    <location>
        <position position="277"/>
    </location>
    <ligand>
        <name>Zn(2+)</name>
        <dbReference type="ChEBI" id="CHEBI:29105"/>
        <note>catalytic</note>
    </ligand>
</feature>
<dbReference type="InterPro" id="IPR002320">
    <property type="entry name" value="Thr-tRNA-ligase_IIa"/>
</dbReference>
<evidence type="ECO:0000256" key="4">
    <source>
        <dbReference type="ARBA" id="ARBA00022598"/>
    </source>
</evidence>
<dbReference type="SUPFAM" id="SSF55186">
    <property type="entry name" value="ThrRS/AlaRS common domain"/>
    <property type="match status" value="1"/>
</dbReference>
<dbReference type="Gene3D" id="3.30.54.20">
    <property type="match status" value="1"/>
</dbReference>
<dbReference type="FunFam" id="3.30.980.10:FF:000005">
    <property type="entry name" value="Threonyl-tRNA synthetase, mitochondrial"/>
    <property type="match status" value="1"/>
</dbReference>
<evidence type="ECO:0000256" key="1">
    <source>
        <dbReference type="ARBA" id="ARBA00008226"/>
    </source>
</evidence>
<dbReference type="PANTHER" id="PTHR11451">
    <property type="entry name" value="THREONINE-TRNA LIGASE"/>
    <property type="match status" value="1"/>
</dbReference>
<feature type="binding site" evidence="13">
    <location>
        <position position="454"/>
    </location>
    <ligand>
        <name>Zn(2+)</name>
        <dbReference type="ChEBI" id="CHEBI:29105"/>
        <note>catalytic</note>
    </ligand>
</feature>
<dbReference type="Gene3D" id="3.30.980.10">
    <property type="entry name" value="Threonyl-trna Synthetase, Chain A, domain 2"/>
    <property type="match status" value="1"/>
</dbReference>
<evidence type="ECO:0000259" key="14">
    <source>
        <dbReference type="PROSITE" id="PS50862"/>
    </source>
</evidence>
<evidence type="ECO:0000256" key="3">
    <source>
        <dbReference type="ARBA" id="ARBA00022555"/>
    </source>
</evidence>
<dbReference type="Gene3D" id="3.40.50.800">
    <property type="entry name" value="Anticodon-binding domain"/>
    <property type="match status" value="1"/>
</dbReference>
<keyword evidence="11 13" id="KW-0030">Aminoacyl-tRNA synthetase</keyword>
<evidence type="ECO:0000256" key="6">
    <source>
        <dbReference type="ARBA" id="ARBA00022741"/>
    </source>
</evidence>
<evidence type="ECO:0000313" key="16">
    <source>
        <dbReference type="Proteomes" id="UP000594464"/>
    </source>
</evidence>
<dbReference type="GO" id="GO:0004829">
    <property type="term" value="F:threonine-tRNA ligase activity"/>
    <property type="evidence" value="ECO:0007669"/>
    <property type="project" value="UniProtKB-UniRule"/>
</dbReference>
<name>A0A7T0C048_9BACT</name>
<comment type="subcellular location">
    <subcellularLocation>
        <location evidence="13">Cytoplasm</location>
    </subcellularLocation>
</comment>
<dbReference type="Pfam" id="PF00587">
    <property type="entry name" value="tRNA-synt_2b"/>
    <property type="match status" value="1"/>
</dbReference>
<evidence type="ECO:0000256" key="10">
    <source>
        <dbReference type="ARBA" id="ARBA00022917"/>
    </source>
</evidence>
<dbReference type="NCBIfam" id="TIGR00418">
    <property type="entry name" value="thrS"/>
    <property type="match status" value="1"/>
</dbReference>
<dbReference type="PRINTS" id="PR01047">
    <property type="entry name" value="TRNASYNTHTHR"/>
</dbReference>
<dbReference type="SUPFAM" id="SSF55681">
    <property type="entry name" value="Class II aaRS and biotin synthetases"/>
    <property type="match status" value="1"/>
</dbReference>
<dbReference type="FunFam" id="3.40.50.800:FF:000001">
    <property type="entry name" value="Threonine--tRNA ligase"/>
    <property type="match status" value="1"/>
</dbReference>
<dbReference type="SMART" id="SM00863">
    <property type="entry name" value="tRNA_SAD"/>
    <property type="match status" value="1"/>
</dbReference>
<dbReference type="InterPro" id="IPR033728">
    <property type="entry name" value="ThrRS_core"/>
</dbReference>
<comment type="cofactor">
    <cofactor evidence="13">
        <name>Zn(2+)</name>
        <dbReference type="ChEBI" id="CHEBI:29105"/>
    </cofactor>
    <text evidence="13">Binds 1 zinc ion per subunit.</text>
</comment>
<dbReference type="GO" id="GO:0046872">
    <property type="term" value="F:metal ion binding"/>
    <property type="evidence" value="ECO:0007669"/>
    <property type="project" value="UniProtKB-KW"/>
</dbReference>
<feature type="domain" description="Aminoacyl-transfer RNA synthetases class-II family profile" evidence="14">
    <location>
        <begin position="184"/>
        <end position="477"/>
    </location>
</feature>
<dbReference type="InterPro" id="IPR006195">
    <property type="entry name" value="aa-tRNA-synth_II"/>
</dbReference>
<dbReference type="PANTHER" id="PTHR11451:SF44">
    <property type="entry name" value="THREONINE--TRNA LIGASE, CHLOROPLASTIC_MITOCHONDRIAL 2"/>
    <property type="match status" value="1"/>
</dbReference>
<comment type="caution">
    <text evidence="13">Lacks conserved residue(s) required for the propagation of feature annotation.</text>
</comment>
<evidence type="ECO:0000256" key="11">
    <source>
        <dbReference type="ARBA" id="ARBA00023146"/>
    </source>
</evidence>
<dbReference type="InterPro" id="IPR012947">
    <property type="entry name" value="tRNA_SAD"/>
</dbReference>
<evidence type="ECO:0000256" key="5">
    <source>
        <dbReference type="ARBA" id="ARBA00022723"/>
    </source>
</evidence>
<dbReference type="Gene3D" id="3.30.930.10">
    <property type="entry name" value="Bira Bifunctional Protein, Domain 2"/>
    <property type="match status" value="1"/>
</dbReference>
<accession>A0A7T0C048</accession>
<evidence type="ECO:0000256" key="9">
    <source>
        <dbReference type="ARBA" id="ARBA00022884"/>
    </source>
</evidence>
<evidence type="ECO:0000256" key="8">
    <source>
        <dbReference type="ARBA" id="ARBA00022840"/>
    </source>
</evidence>
<reference evidence="16" key="1">
    <citation type="submission" date="2020-02" db="EMBL/GenBank/DDBJ databases">
        <title>Genomic and physiological characterization of two novel Nitrospinaceae genera.</title>
        <authorList>
            <person name="Mueller A.J."/>
            <person name="Jung M.-Y."/>
            <person name="Strachan C.R."/>
            <person name="Herbold C.W."/>
            <person name="Kirkegaard R.H."/>
            <person name="Daims H."/>
        </authorList>
    </citation>
    <scope>NUCLEOTIDE SEQUENCE [LARGE SCALE GENOMIC DNA]</scope>
</reference>
<comment type="similarity">
    <text evidence="1 13">Belongs to the class-II aminoacyl-tRNA synthetase family.</text>
</comment>
<dbReference type="InterPro" id="IPR002314">
    <property type="entry name" value="aa-tRNA-synt_IIb"/>
</dbReference>
<keyword evidence="9 13" id="KW-0694">RNA-binding</keyword>
<dbReference type="KEGG" id="nva:G3M78_01285"/>
<organism evidence="15 16">
    <name type="scientific">Candidatus Nitrohelix vancouverensis</name>
    <dbReference type="NCBI Taxonomy" id="2705534"/>
    <lineage>
        <taxon>Bacteria</taxon>
        <taxon>Pseudomonadati</taxon>
        <taxon>Nitrospinota/Tectimicrobiota group</taxon>
        <taxon>Nitrospinota</taxon>
        <taxon>Nitrospinia</taxon>
        <taxon>Nitrospinales</taxon>
        <taxon>Nitrospinaceae</taxon>
        <taxon>Candidatus Nitrohelix</taxon>
    </lineage>
</organism>
<evidence type="ECO:0000256" key="13">
    <source>
        <dbReference type="HAMAP-Rule" id="MF_00184"/>
    </source>
</evidence>
<feature type="binding site" evidence="13">
    <location>
        <position position="328"/>
    </location>
    <ligand>
        <name>Zn(2+)</name>
        <dbReference type="ChEBI" id="CHEBI:29105"/>
        <note>catalytic</note>
    </ligand>
</feature>
<dbReference type="FunFam" id="3.30.930.10:FF:000002">
    <property type="entry name" value="Threonine--tRNA ligase"/>
    <property type="match status" value="1"/>
</dbReference>
<dbReference type="GO" id="GO:0006435">
    <property type="term" value="P:threonyl-tRNA aminoacylation"/>
    <property type="evidence" value="ECO:0007669"/>
    <property type="project" value="UniProtKB-UniRule"/>
</dbReference>
<gene>
    <name evidence="13 15" type="primary">thrS</name>
    <name evidence="15" type="ORF">G3M78_01285</name>
</gene>
<dbReference type="GO" id="GO:0005524">
    <property type="term" value="F:ATP binding"/>
    <property type="evidence" value="ECO:0007669"/>
    <property type="project" value="UniProtKB-UniRule"/>
</dbReference>